<dbReference type="PANTHER" id="PTHR28255">
    <property type="match status" value="1"/>
</dbReference>
<dbReference type="Gene3D" id="3.30.450.150">
    <property type="entry name" value="Haem-degrading domain"/>
    <property type="match status" value="1"/>
</dbReference>
<dbReference type="InterPro" id="IPR010371">
    <property type="entry name" value="YBR137W-like"/>
</dbReference>
<accession>A0A4R8WUY9</accession>
<name>A0A4R8WUY9_9MICO</name>
<dbReference type="NCBIfam" id="NF002696">
    <property type="entry name" value="PRK02487.1-5"/>
    <property type="match status" value="1"/>
</dbReference>
<sequence>MTDASEAADLLSTLLDQERTIQFDSFDFGDAWAVGSRLVELGSLRGHPIAVSITFGDQRVFHAALPGSSADNDAWLESKFRVVRRFANSSFAVGTRFRSLGRDFRTASHLDPATHAAHGGAFPLRVRGSLIGVVGVSGLAQRDDHDLVVEVLAEHRLAQG</sequence>
<gene>
    <name evidence="1" type="ORF">E3O19_05760</name>
</gene>
<dbReference type="RefSeq" id="WP_134566050.1">
    <property type="nucleotide sequence ID" value="NZ_SOFP01000029.1"/>
</dbReference>
<reference evidence="1 2" key="1">
    <citation type="submission" date="2019-03" db="EMBL/GenBank/DDBJ databases">
        <title>Genomics of glacier-inhabiting Cryobacterium strains.</title>
        <authorList>
            <person name="Liu Q."/>
            <person name="Xin Y.-H."/>
        </authorList>
    </citation>
    <scope>NUCLEOTIDE SEQUENCE [LARGE SCALE GENOMIC DNA]</scope>
    <source>
        <strain evidence="1 2">MDT1-3</strain>
    </source>
</reference>
<comment type="caution">
    <text evidence="1">The sequence shown here is derived from an EMBL/GenBank/DDBJ whole genome shotgun (WGS) entry which is preliminary data.</text>
</comment>
<dbReference type="PANTHER" id="PTHR28255:SF1">
    <property type="entry name" value="UPF0303 PROTEIN YBR137W"/>
    <property type="match status" value="1"/>
</dbReference>
<dbReference type="Pfam" id="PF03928">
    <property type="entry name" value="HbpS-like"/>
    <property type="match status" value="1"/>
</dbReference>
<dbReference type="Proteomes" id="UP000298412">
    <property type="component" value="Unassembled WGS sequence"/>
</dbReference>
<dbReference type="EMBL" id="SOFP01000029">
    <property type="protein sequence ID" value="TFC17630.1"/>
    <property type="molecule type" value="Genomic_DNA"/>
</dbReference>
<proteinExistence type="predicted"/>
<organism evidence="1 2">
    <name type="scientific">Cryobacterium algoritolerans</name>
    <dbReference type="NCBI Taxonomy" id="1259184"/>
    <lineage>
        <taxon>Bacteria</taxon>
        <taxon>Bacillati</taxon>
        <taxon>Actinomycetota</taxon>
        <taxon>Actinomycetes</taxon>
        <taxon>Micrococcales</taxon>
        <taxon>Microbacteriaceae</taxon>
        <taxon>Cryobacterium</taxon>
    </lineage>
</organism>
<protein>
    <submittedName>
        <fullName evidence="1">Heme-degrading domain-containing protein</fullName>
    </submittedName>
</protein>
<evidence type="ECO:0000313" key="1">
    <source>
        <dbReference type="EMBL" id="TFC17630.1"/>
    </source>
</evidence>
<dbReference type="InterPro" id="IPR005624">
    <property type="entry name" value="PduO/GlcC-like"/>
</dbReference>
<dbReference type="AlphaFoldDB" id="A0A4R8WUY9"/>
<dbReference type="SUPFAM" id="SSF143744">
    <property type="entry name" value="GlcG-like"/>
    <property type="match status" value="1"/>
</dbReference>
<dbReference type="InterPro" id="IPR038084">
    <property type="entry name" value="PduO/GlcC-like_sf"/>
</dbReference>
<dbReference type="OrthoDB" id="9815315at2"/>
<evidence type="ECO:0000313" key="2">
    <source>
        <dbReference type="Proteomes" id="UP000298412"/>
    </source>
</evidence>
<keyword evidence="2" id="KW-1185">Reference proteome</keyword>
<dbReference type="PIRSF" id="PIRSF008757">
    <property type="entry name" value="UCP008757"/>
    <property type="match status" value="1"/>
</dbReference>